<dbReference type="RefSeq" id="WP_182973184.1">
    <property type="nucleotide sequence ID" value="NZ_JABEQN010000005.1"/>
</dbReference>
<comment type="caution">
    <text evidence="1">The sequence shown here is derived from an EMBL/GenBank/DDBJ whole genome shotgun (WGS) entry which is preliminary data.</text>
</comment>
<organism evidence="1 4">
    <name type="scientific">Gluconacetobacter dulcium</name>
    <dbReference type="NCBI Taxonomy" id="2729096"/>
    <lineage>
        <taxon>Bacteria</taxon>
        <taxon>Pseudomonadati</taxon>
        <taxon>Pseudomonadota</taxon>
        <taxon>Alphaproteobacteria</taxon>
        <taxon>Acetobacterales</taxon>
        <taxon>Acetobacteraceae</taxon>
        <taxon>Gluconacetobacter</taxon>
    </lineage>
</organism>
<proteinExistence type="predicted"/>
<evidence type="ECO:0000313" key="3">
    <source>
        <dbReference type="Proteomes" id="UP000540490"/>
    </source>
</evidence>
<sequence>MDIREFPVSEPRYTTKEVCAATGVKYDTFKTWIVRDLILGGIEKDAREEWKSHELPVVEAEADARENKAKGVERRLCLSQAMQVAIMAHFVDLGLPASKASRIALSFTVLGEGGAAWGDDPIVIKRRPGRPYDKGYTMLAAYADEEFGHVFNIQHNDQSFYEKLFYPPGVKPGLRRVAGVMRVDELFFRLINALEVKAHRVPEGE</sequence>
<dbReference type="EMBL" id="JABEQO010000004">
    <property type="protein sequence ID" value="MBB2163845.1"/>
    <property type="molecule type" value="Genomic_DNA"/>
</dbReference>
<dbReference type="Proteomes" id="UP000561077">
    <property type="component" value="Unassembled WGS sequence"/>
</dbReference>
<dbReference type="AlphaFoldDB" id="A0A7W4NUY4"/>
<gene>
    <name evidence="2" type="ORF">HLH25_05865</name>
    <name evidence="1" type="ORF">HLH26_04710</name>
</gene>
<protein>
    <submittedName>
        <fullName evidence="1">Uncharacterized protein</fullName>
    </submittedName>
</protein>
<evidence type="ECO:0000313" key="4">
    <source>
        <dbReference type="Proteomes" id="UP000561077"/>
    </source>
</evidence>
<evidence type="ECO:0000313" key="1">
    <source>
        <dbReference type="EMBL" id="MBB2163845.1"/>
    </source>
</evidence>
<reference evidence="3 4" key="1">
    <citation type="submission" date="2020-04" db="EMBL/GenBank/DDBJ databases">
        <title>Description of novel Gluconacetobacter.</title>
        <authorList>
            <person name="Sombolestani A."/>
        </authorList>
    </citation>
    <scope>NUCLEOTIDE SEQUENCE [LARGE SCALE GENOMIC DNA]</scope>
    <source>
        <strain evidence="2 3">LMG 1728</strain>
        <strain evidence="1 4">LMG 1731</strain>
    </source>
</reference>
<accession>A0A7W4NUY4</accession>
<dbReference type="EMBL" id="JABEQN010000005">
    <property type="protein sequence ID" value="MBB2193171.1"/>
    <property type="molecule type" value="Genomic_DNA"/>
</dbReference>
<evidence type="ECO:0000313" key="2">
    <source>
        <dbReference type="EMBL" id="MBB2193171.1"/>
    </source>
</evidence>
<name>A0A7W4NUY4_9PROT</name>
<dbReference type="Proteomes" id="UP000540490">
    <property type="component" value="Unassembled WGS sequence"/>
</dbReference>
<keyword evidence="3" id="KW-1185">Reference proteome</keyword>